<keyword evidence="2" id="KW-1185">Reference proteome</keyword>
<organism evidence="1 2">
    <name type="scientific">Trichonephila clavipes</name>
    <name type="common">Golden silk orbweaver</name>
    <name type="synonym">Nephila clavipes</name>
    <dbReference type="NCBI Taxonomy" id="2585209"/>
    <lineage>
        <taxon>Eukaryota</taxon>
        <taxon>Metazoa</taxon>
        <taxon>Ecdysozoa</taxon>
        <taxon>Arthropoda</taxon>
        <taxon>Chelicerata</taxon>
        <taxon>Arachnida</taxon>
        <taxon>Araneae</taxon>
        <taxon>Araneomorphae</taxon>
        <taxon>Entelegynae</taxon>
        <taxon>Araneoidea</taxon>
        <taxon>Nephilidae</taxon>
        <taxon>Trichonephila</taxon>
    </lineage>
</organism>
<evidence type="ECO:0000313" key="2">
    <source>
        <dbReference type="Proteomes" id="UP000887159"/>
    </source>
</evidence>
<sequence length="220" mass="25481">MFRNKCIGWHGKQHWENGKDAQFAVFTIWRSETPKMKLREEKQLTIYDPLGLPSRIVISFRQYANRNPNRRRFRSGLLGLRRTSTSLIFQLLVFFFENTCHGWLAQSSSENSQSCHSKPSSMNGLEAMKIRQVITENASSLHGWIKCFECILHISYRLDIKKWSVDAPKPVFETTNDGNTAGAFFWNPVMASAITKIDEILIRKLLTTKASDMRLTHRKV</sequence>
<dbReference type="Proteomes" id="UP000887159">
    <property type="component" value="Unassembled WGS sequence"/>
</dbReference>
<protein>
    <submittedName>
        <fullName evidence="1">Uncharacterized protein</fullName>
    </submittedName>
</protein>
<dbReference type="EMBL" id="BMAU01021394">
    <property type="protein sequence ID" value="GFY30659.1"/>
    <property type="molecule type" value="Genomic_DNA"/>
</dbReference>
<dbReference type="AlphaFoldDB" id="A0A8X6WA36"/>
<reference evidence="1" key="1">
    <citation type="submission" date="2020-08" db="EMBL/GenBank/DDBJ databases">
        <title>Multicomponent nature underlies the extraordinary mechanical properties of spider dragline silk.</title>
        <authorList>
            <person name="Kono N."/>
            <person name="Nakamura H."/>
            <person name="Mori M."/>
            <person name="Yoshida Y."/>
            <person name="Ohtoshi R."/>
            <person name="Malay A.D."/>
            <person name="Moran D.A.P."/>
            <person name="Tomita M."/>
            <person name="Numata K."/>
            <person name="Arakawa K."/>
        </authorList>
    </citation>
    <scope>NUCLEOTIDE SEQUENCE</scope>
</reference>
<proteinExistence type="predicted"/>
<comment type="caution">
    <text evidence="1">The sequence shown here is derived from an EMBL/GenBank/DDBJ whole genome shotgun (WGS) entry which is preliminary data.</text>
</comment>
<accession>A0A8X6WA36</accession>
<gene>
    <name evidence="1" type="ORF">TNCV_3118191</name>
</gene>
<evidence type="ECO:0000313" key="1">
    <source>
        <dbReference type="EMBL" id="GFY30659.1"/>
    </source>
</evidence>
<name>A0A8X6WA36_TRICX</name>